<accession>A0AAE1P5M2</accession>
<dbReference type="InterPro" id="IPR045363">
    <property type="entry name" value="CERK_C"/>
</dbReference>
<dbReference type="PANTHER" id="PTHR12358:SF111">
    <property type="entry name" value="CERAMIDE KINASE, ISOFORM A"/>
    <property type="match status" value="1"/>
</dbReference>
<evidence type="ECO:0000313" key="4">
    <source>
        <dbReference type="Proteomes" id="UP001292094"/>
    </source>
</evidence>
<organism evidence="3 4">
    <name type="scientific">Petrolisthes manimaculis</name>
    <dbReference type="NCBI Taxonomy" id="1843537"/>
    <lineage>
        <taxon>Eukaryota</taxon>
        <taxon>Metazoa</taxon>
        <taxon>Ecdysozoa</taxon>
        <taxon>Arthropoda</taxon>
        <taxon>Crustacea</taxon>
        <taxon>Multicrustacea</taxon>
        <taxon>Malacostraca</taxon>
        <taxon>Eumalacostraca</taxon>
        <taxon>Eucarida</taxon>
        <taxon>Decapoda</taxon>
        <taxon>Pleocyemata</taxon>
        <taxon>Anomura</taxon>
        <taxon>Galatheoidea</taxon>
        <taxon>Porcellanidae</taxon>
        <taxon>Petrolisthes</taxon>
    </lineage>
</organism>
<reference evidence="3" key="1">
    <citation type="submission" date="2023-11" db="EMBL/GenBank/DDBJ databases">
        <title>Genome assemblies of two species of porcelain crab, Petrolisthes cinctipes and Petrolisthes manimaculis (Anomura: Porcellanidae).</title>
        <authorList>
            <person name="Angst P."/>
        </authorList>
    </citation>
    <scope>NUCLEOTIDE SEQUENCE</scope>
    <source>
        <strain evidence="3">PB745_02</strain>
        <tissue evidence="3">Gill</tissue>
    </source>
</reference>
<dbReference type="Pfam" id="PF19280">
    <property type="entry name" value="CERK_C"/>
    <property type="match status" value="1"/>
</dbReference>
<dbReference type="Gene3D" id="3.40.50.10330">
    <property type="entry name" value="Probable inorganic polyphosphate/atp-NAD kinase, domain 1"/>
    <property type="match status" value="1"/>
</dbReference>
<dbReference type="AlphaFoldDB" id="A0AAE1P5M2"/>
<dbReference type="Pfam" id="PF00781">
    <property type="entry name" value="DAGK_cat"/>
    <property type="match status" value="1"/>
</dbReference>
<comment type="caution">
    <text evidence="3">The sequence shown here is derived from an EMBL/GenBank/DDBJ whole genome shotgun (WGS) entry which is preliminary data.</text>
</comment>
<dbReference type="InterPro" id="IPR016064">
    <property type="entry name" value="NAD/diacylglycerol_kinase_sf"/>
</dbReference>
<feature type="region of interest" description="Disordered" evidence="1">
    <location>
        <begin position="106"/>
        <end position="126"/>
    </location>
</feature>
<dbReference type="Gene3D" id="2.60.200.40">
    <property type="match status" value="1"/>
</dbReference>
<gene>
    <name evidence="3" type="ORF">Pmani_025971</name>
</gene>
<protein>
    <recommendedName>
        <fullName evidence="2">DAGKc domain-containing protein</fullName>
    </recommendedName>
</protein>
<dbReference type="EMBL" id="JAWZYT010002812">
    <property type="protein sequence ID" value="KAK4301913.1"/>
    <property type="molecule type" value="Genomic_DNA"/>
</dbReference>
<evidence type="ECO:0000259" key="2">
    <source>
        <dbReference type="PROSITE" id="PS50146"/>
    </source>
</evidence>
<dbReference type="InterPro" id="IPR050187">
    <property type="entry name" value="Lipid_Phosphate_FormReg"/>
</dbReference>
<evidence type="ECO:0000256" key="1">
    <source>
        <dbReference type="SAM" id="MobiDB-lite"/>
    </source>
</evidence>
<name>A0AAE1P5M2_9EUCA</name>
<proteinExistence type="predicted"/>
<dbReference type="SMART" id="SM00046">
    <property type="entry name" value="DAGKc"/>
    <property type="match status" value="1"/>
</dbReference>
<dbReference type="GO" id="GO:0016020">
    <property type="term" value="C:membrane"/>
    <property type="evidence" value="ECO:0007669"/>
    <property type="project" value="GOC"/>
</dbReference>
<dbReference type="PROSITE" id="PS50146">
    <property type="entry name" value="DAGK"/>
    <property type="match status" value="1"/>
</dbReference>
<evidence type="ECO:0000313" key="3">
    <source>
        <dbReference type="EMBL" id="KAK4301913.1"/>
    </source>
</evidence>
<dbReference type="InterPro" id="IPR017438">
    <property type="entry name" value="ATP-NAD_kinase_N"/>
</dbReference>
<dbReference type="SUPFAM" id="SSF111331">
    <property type="entry name" value="NAD kinase/diacylglycerol kinase-like"/>
    <property type="match status" value="1"/>
</dbReference>
<dbReference type="GO" id="GO:0006672">
    <property type="term" value="P:ceramide metabolic process"/>
    <property type="evidence" value="ECO:0007669"/>
    <property type="project" value="TreeGrafter"/>
</dbReference>
<dbReference type="PANTHER" id="PTHR12358">
    <property type="entry name" value="SPHINGOSINE KINASE"/>
    <property type="match status" value="1"/>
</dbReference>
<dbReference type="Proteomes" id="UP001292094">
    <property type="component" value="Unassembled WGS sequence"/>
</dbReference>
<dbReference type="InterPro" id="IPR001206">
    <property type="entry name" value="Diacylglycerol_kinase_cat_dom"/>
</dbReference>
<feature type="domain" description="DAGKc" evidence="2">
    <location>
        <begin position="182"/>
        <end position="331"/>
    </location>
</feature>
<dbReference type="GO" id="GO:0001729">
    <property type="term" value="F:ceramide kinase activity"/>
    <property type="evidence" value="ECO:0007669"/>
    <property type="project" value="TreeGrafter"/>
</dbReference>
<sequence length="562" mass="60328">MHLQGNFQIFKKRYKVTLTDECLTWLPEEKPECCRRVPINQIVGSWLCPRGSTSCCSHDITTQPTTHAHTPCVPSPLALPQCKHTLGKRWGAGLTLEYCERVSEGRGSGSGATEGCTGTGGGSGGSCGGGGSGEGTGCNGGGGGGDDGVKWRTKRMVLEHNASDVILAWHHSIWALLNGLPSRPRRLVVVVNPVGGRRRALATYKNKVAPLLHRAAIATSLTVTEYQGHGREVGEGVGEGVDGVVAVGGDGLVNEVVLGLLLRSCRLHHHDPHDHTRPLPSTKLRLGIIPGGSTDATCHGTHGTSDVITAALHIIMGDSRSVDLAAVYSGDKLQSVATTMVSYGYFGDLLRTSERWRCLGPTRYLVAGLLQFFRNRSYEGSLKVLTPATPLSHTYDIDKCNHDCGVCDNAASSTSKPGEWLQFNGRWSIVTSAVMSCACRLTPHGISPTAHLGDGCTDLILVSGGSRWRVLTYLLRTAYTGDAARLNHVNMHRVQEVHFTPKVNKPKSSWNCDGEQLLEPTLRLKVHCQRLRLFSRGVESAGDSYTKTTISPSASCKNASSV</sequence>
<keyword evidence="4" id="KW-1185">Reference proteome</keyword>